<evidence type="ECO:0000313" key="2">
    <source>
        <dbReference type="EMBL" id="NEL81067.1"/>
    </source>
</evidence>
<organism evidence="2 3">
    <name type="scientific">Xanthomonas perforans</name>
    <dbReference type="NCBI Taxonomy" id="442694"/>
    <lineage>
        <taxon>Bacteria</taxon>
        <taxon>Pseudomonadati</taxon>
        <taxon>Pseudomonadota</taxon>
        <taxon>Gammaproteobacteria</taxon>
        <taxon>Lysobacterales</taxon>
        <taxon>Lysobacteraceae</taxon>
        <taxon>Xanthomonas</taxon>
    </lineage>
</organism>
<evidence type="ECO:0000313" key="3">
    <source>
        <dbReference type="Proteomes" id="UP000471082"/>
    </source>
</evidence>
<proteinExistence type="predicted"/>
<sequence>TKIDFMRLRKPVLILMLVIAVASVGVIVGKGFNYALEFTGGTLVQTSFQKTVDVDQVREQLAKAGFENAQVQNARGGNEVMIRLQAREQHN</sequence>
<keyword evidence="1" id="KW-0472">Membrane</keyword>
<feature type="non-terminal residue" evidence="2">
    <location>
        <position position="91"/>
    </location>
</feature>
<keyword evidence="1" id="KW-0812">Transmembrane</keyword>
<feature type="transmembrane region" description="Helical" evidence="1">
    <location>
        <begin position="12"/>
        <end position="32"/>
    </location>
</feature>
<comment type="caution">
    <text evidence="2">The sequence shown here is derived from an EMBL/GenBank/DDBJ whole genome shotgun (WGS) entry which is preliminary data.</text>
</comment>
<dbReference type="InterPro" id="IPR022646">
    <property type="entry name" value="SecD/SecF_CS"/>
</dbReference>
<gene>
    <name evidence="2" type="ORF">G3W61_32960</name>
</gene>
<keyword evidence="1" id="KW-1133">Transmembrane helix</keyword>
<evidence type="ECO:0000256" key="1">
    <source>
        <dbReference type="SAM" id="Phobius"/>
    </source>
</evidence>
<name>A0A7X5SCL4_XANPE</name>
<dbReference type="Proteomes" id="UP000471082">
    <property type="component" value="Unassembled WGS sequence"/>
</dbReference>
<dbReference type="EMBL" id="JAAGYU010002201">
    <property type="protein sequence ID" value="NEL81067.1"/>
    <property type="molecule type" value="Genomic_DNA"/>
</dbReference>
<protein>
    <submittedName>
        <fullName evidence="2">Protein translocase subunit SecF</fullName>
    </submittedName>
</protein>
<accession>A0A7X5SCL4</accession>
<dbReference type="Gene3D" id="3.30.70.2040">
    <property type="match status" value="1"/>
</dbReference>
<dbReference type="Pfam" id="PF07549">
    <property type="entry name" value="Sec_GG"/>
    <property type="match status" value="1"/>
</dbReference>
<dbReference type="AlphaFoldDB" id="A0A7X5SCL4"/>
<reference evidence="2 3" key="1">
    <citation type="submission" date="2019-11" db="EMBL/GenBank/DDBJ databases">
        <title>Genome-resolved metagenomics to study the prevalence of co-infection and intraspecific heterogeneity among plant pathogen metapopulations.</title>
        <authorList>
            <person name="Newberry E."/>
            <person name="Bhandari R."/>
            <person name="Kemble J."/>
            <person name="Sikora E."/>
            <person name="Potnis N."/>
        </authorList>
    </citation>
    <scope>NUCLEOTIDE SEQUENCE [LARGE SCALE GENOMIC DNA]</scope>
    <source>
        <strain evidence="2">Xp_Tom_Tuscaloosa_18b</strain>
    </source>
</reference>
<feature type="non-terminal residue" evidence="2">
    <location>
        <position position="1"/>
    </location>
</feature>